<dbReference type="SUPFAM" id="SSF48350">
    <property type="entry name" value="GTPase activation domain, GAP"/>
    <property type="match status" value="1"/>
</dbReference>
<dbReference type="Proteomes" id="UP000218231">
    <property type="component" value="Unassembled WGS sequence"/>
</dbReference>
<dbReference type="GO" id="GO:0005829">
    <property type="term" value="C:cytosol"/>
    <property type="evidence" value="ECO:0007669"/>
    <property type="project" value="TreeGrafter"/>
</dbReference>
<evidence type="ECO:0000259" key="3">
    <source>
        <dbReference type="PROSITE" id="PS50238"/>
    </source>
</evidence>
<dbReference type="STRING" id="2018661.A0A2A2LVQ4"/>
<comment type="caution">
    <text evidence="4">The sequence shown here is derived from an EMBL/GenBank/DDBJ whole genome shotgun (WGS) entry which is preliminary data.</text>
</comment>
<feature type="compositionally biased region" description="Polar residues" evidence="2">
    <location>
        <begin position="220"/>
        <end position="229"/>
    </location>
</feature>
<dbReference type="AlphaFoldDB" id="A0A2A2LVQ4"/>
<dbReference type="Gene3D" id="1.10.555.10">
    <property type="entry name" value="Rho GTPase activation protein"/>
    <property type="match status" value="1"/>
</dbReference>
<evidence type="ECO:0000256" key="2">
    <source>
        <dbReference type="SAM" id="MobiDB-lite"/>
    </source>
</evidence>
<feature type="compositionally biased region" description="Polar residues" evidence="2">
    <location>
        <begin position="77"/>
        <end position="92"/>
    </location>
</feature>
<accession>A0A2A2LVQ4</accession>
<feature type="compositionally biased region" description="Polar residues" evidence="2">
    <location>
        <begin position="442"/>
        <end position="453"/>
    </location>
</feature>
<feature type="region of interest" description="Disordered" evidence="2">
    <location>
        <begin position="377"/>
        <end position="455"/>
    </location>
</feature>
<dbReference type="GO" id="GO:0007266">
    <property type="term" value="P:Rho protein signal transduction"/>
    <property type="evidence" value="ECO:0007669"/>
    <property type="project" value="TreeGrafter"/>
</dbReference>
<dbReference type="GO" id="GO:0008361">
    <property type="term" value="P:regulation of cell size"/>
    <property type="evidence" value="ECO:0007669"/>
    <property type="project" value="TreeGrafter"/>
</dbReference>
<gene>
    <name evidence="4" type="ORF">WR25_25134</name>
</gene>
<reference evidence="4 5" key="1">
    <citation type="journal article" date="2017" name="Curr. Biol.">
        <title>Genome architecture and evolution of a unichromosomal asexual nematode.</title>
        <authorList>
            <person name="Fradin H."/>
            <person name="Zegar C."/>
            <person name="Gutwein M."/>
            <person name="Lucas J."/>
            <person name="Kovtun M."/>
            <person name="Corcoran D."/>
            <person name="Baugh L.R."/>
            <person name="Kiontke K."/>
            <person name="Gunsalus K."/>
            <person name="Fitch D.H."/>
            <person name="Piano F."/>
        </authorList>
    </citation>
    <scope>NUCLEOTIDE SEQUENCE [LARGE SCALE GENOMIC DNA]</scope>
    <source>
        <strain evidence="4">PF1309</strain>
    </source>
</reference>
<dbReference type="PROSITE" id="PS50238">
    <property type="entry name" value="RHOGAP"/>
    <property type="match status" value="1"/>
</dbReference>
<dbReference type="Pfam" id="PF00620">
    <property type="entry name" value="RhoGAP"/>
    <property type="match status" value="1"/>
</dbReference>
<evidence type="ECO:0000256" key="1">
    <source>
        <dbReference type="SAM" id="Coils"/>
    </source>
</evidence>
<feature type="domain" description="Rho-GAP" evidence="3">
    <location>
        <begin position="461"/>
        <end position="652"/>
    </location>
</feature>
<proteinExistence type="predicted"/>
<protein>
    <recommendedName>
        <fullName evidence="3">Rho-GAP domain-containing protein</fullName>
    </recommendedName>
</protein>
<feature type="region of interest" description="Disordered" evidence="2">
    <location>
        <begin position="67"/>
        <end position="95"/>
    </location>
</feature>
<evidence type="ECO:0000313" key="5">
    <source>
        <dbReference type="Proteomes" id="UP000218231"/>
    </source>
</evidence>
<feature type="coiled-coil region" evidence="1">
    <location>
        <begin position="685"/>
        <end position="712"/>
    </location>
</feature>
<dbReference type="SMART" id="SM00324">
    <property type="entry name" value="RhoGAP"/>
    <property type="match status" value="1"/>
</dbReference>
<feature type="region of interest" description="Disordered" evidence="2">
    <location>
        <begin position="195"/>
        <end position="289"/>
    </location>
</feature>
<dbReference type="GO" id="GO:0050770">
    <property type="term" value="P:regulation of axonogenesis"/>
    <property type="evidence" value="ECO:0007669"/>
    <property type="project" value="TreeGrafter"/>
</dbReference>
<keyword evidence="1" id="KW-0175">Coiled coil</keyword>
<dbReference type="PANTHER" id="PTHR46005:SF4">
    <property type="entry name" value="RHO GTPASE-ACTIVATING PROTEIN 190"/>
    <property type="match status" value="1"/>
</dbReference>
<dbReference type="GO" id="GO:0005096">
    <property type="term" value="F:GTPase activator activity"/>
    <property type="evidence" value="ECO:0007669"/>
    <property type="project" value="TreeGrafter"/>
</dbReference>
<dbReference type="OrthoDB" id="5873004at2759"/>
<evidence type="ECO:0000313" key="4">
    <source>
        <dbReference type="EMBL" id="PAV90292.1"/>
    </source>
</evidence>
<keyword evidence="5" id="KW-1185">Reference proteome</keyword>
<feature type="region of interest" description="Disordered" evidence="2">
    <location>
        <begin position="650"/>
        <end position="670"/>
    </location>
</feature>
<dbReference type="InterPro" id="IPR051978">
    <property type="entry name" value="Rho-GAP_domain"/>
</dbReference>
<feature type="compositionally biased region" description="Low complexity" evidence="2">
    <location>
        <begin position="199"/>
        <end position="219"/>
    </location>
</feature>
<sequence>MDHSHHSTIVDFFHKMHDIVPVNHRINHSITDRRKTSDGYATLVDFHNKPDKRNTRVPALMQAVYSPPMQPKRRESSNQSAHYSTITSSEVSSPHRRAAPLIPLRLPTLRARLSVTSPQLPAPLATPDPIDLQSPEFIQIQKKFSSNGESSNYHPVDFATPPSIEMQAAQNRMAAESKANESKQRALRSRIFSTTSGVSSFEPASPASASDSTASRSSSGINHNNNQHRQFAESRSMPISSAASRPKPKSPTIFPSEYQHSSMSSSVSSTLSNSTSNSNSIQFNKENNGHVGHVSVIRRGTSMQPQTRAATTIITVDRVDDEPEGKQSKCQKRISRYRQSLSAESIADLVKKSDEKKKFPNGSSSGQRLVRRVATSFRFKKKNADQEDKQQGGSGTRSLPQTPATERKTRKLLNVGSSERLANALSWLPSRSPKKSKASSAELPNSPTPSHGSGSILCSKDTLESLTCGGQKLPSFLVKCIEYIEQEGGFETEGLYRVPGNQTQVAEVEKIFKKKGILDVENVQLPIHVVATAVKNLFSCLPEPLIPYKLHSAILGCLSEESKELMIERLSILLEDQLPPSNYIVLKYLMTHLNLSYFQAFIIRIIRSKAGKYTILLLISSTMLFATLSSWKTTLDKDKLRQMDLEEEKMLPPPMPDLANKVPPVDRPSKRMSKERERQFEKNYADHLAAHIEEQKQQLGNLEMRQQQLQQAPQFETIPNSNQIVEPLGIRSNSNNEVQSSLSQKLQLQPSGVAFPLYRTEKASANLKAPESKQQI</sequence>
<dbReference type="InterPro" id="IPR008936">
    <property type="entry name" value="Rho_GTPase_activation_prot"/>
</dbReference>
<feature type="compositionally biased region" description="Low complexity" evidence="2">
    <location>
        <begin position="261"/>
        <end position="280"/>
    </location>
</feature>
<dbReference type="EMBL" id="LIAE01006382">
    <property type="protein sequence ID" value="PAV90292.1"/>
    <property type="molecule type" value="Genomic_DNA"/>
</dbReference>
<dbReference type="InterPro" id="IPR000198">
    <property type="entry name" value="RhoGAP_dom"/>
</dbReference>
<name>A0A2A2LVQ4_9BILA</name>
<organism evidence="4 5">
    <name type="scientific">Diploscapter pachys</name>
    <dbReference type="NCBI Taxonomy" id="2018661"/>
    <lineage>
        <taxon>Eukaryota</taxon>
        <taxon>Metazoa</taxon>
        <taxon>Ecdysozoa</taxon>
        <taxon>Nematoda</taxon>
        <taxon>Chromadorea</taxon>
        <taxon>Rhabditida</taxon>
        <taxon>Rhabditina</taxon>
        <taxon>Rhabditomorpha</taxon>
        <taxon>Rhabditoidea</taxon>
        <taxon>Rhabditidae</taxon>
        <taxon>Diploscapter</taxon>
    </lineage>
</organism>
<dbReference type="PANTHER" id="PTHR46005">
    <property type="entry name" value="RHO GTPASE-ACTIVATING PROTEIN 190"/>
    <property type="match status" value="1"/>
</dbReference>